<dbReference type="SUPFAM" id="SSF46785">
    <property type="entry name" value="Winged helix' DNA-binding domain"/>
    <property type="match status" value="1"/>
</dbReference>
<accession>L0HF79</accession>
<dbReference type="GeneID" id="14309787"/>
<dbReference type="OrthoDB" id="142812at2157"/>
<proteinExistence type="predicted"/>
<organism evidence="2 3">
    <name type="scientific">Methanoregula formicica (strain DSM 22288 / NBRC 105244 / SMSP)</name>
    <dbReference type="NCBI Taxonomy" id="593750"/>
    <lineage>
        <taxon>Archaea</taxon>
        <taxon>Methanobacteriati</taxon>
        <taxon>Methanobacteriota</taxon>
        <taxon>Stenosarchaea group</taxon>
        <taxon>Methanomicrobia</taxon>
        <taxon>Methanomicrobiales</taxon>
        <taxon>Methanoregulaceae</taxon>
        <taxon>Methanoregula</taxon>
    </lineage>
</organism>
<name>L0HF79_METFS</name>
<evidence type="ECO:0000256" key="1">
    <source>
        <dbReference type="SAM" id="MobiDB-lite"/>
    </source>
</evidence>
<dbReference type="AlphaFoldDB" id="L0HF79"/>
<dbReference type="RefSeq" id="WP_015286359.1">
    <property type="nucleotide sequence ID" value="NC_019943.1"/>
</dbReference>
<reference evidence="2 3" key="2">
    <citation type="journal article" date="2014" name="Genome Announc.">
        <title>Complete Genome Sequence of Methanoregula formicica SMSPT, a Mesophilic Hydrogenotrophic Methanogen Isolated from a Methanogenic Upflow Anaerobic Sludge Blanket Reactor.</title>
        <authorList>
            <person name="Yamamoto K."/>
            <person name="Tamaki H."/>
            <person name="Cadillo-Quiroz H."/>
            <person name="Imachi H."/>
            <person name="Kyrpides N."/>
            <person name="Woyke T."/>
            <person name="Goodwin L."/>
            <person name="Zinder S.H."/>
            <person name="Kamagata Y."/>
            <person name="Liu W.T."/>
        </authorList>
    </citation>
    <scope>NUCLEOTIDE SEQUENCE [LARGE SCALE GENOMIC DNA]</scope>
    <source>
        <strain evidence="3">DSM 22288 / NBRC 105244 / SMSP</strain>
    </source>
</reference>
<dbReference type="HOGENOM" id="CLU_1551838_0_0_2"/>
<dbReference type="InterPro" id="IPR036388">
    <property type="entry name" value="WH-like_DNA-bd_sf"/>
</dbReference>
<dbReference type="EMBL" id="CP003167">
    <property type="protein sequence ID" value="AGB03397.1"/>
    <property type="molecule type" value="Genomic_DNA"/>
</dbReference>
<gene>
    <name evidence="2" type="ordered locus">Metfor_2395</name>
</gene>
<protein>
    <submittedName>
        <fullName evidence="2">Uncharacterized protein</fullName>
    </submittedName>
</protein>
<dbReference type="Proteomes" id="UP000010824">
    <property type="component" value="Chromosome"/>
</dbReference>
<feature type="region of interest" description="Disordered" evidence="1">
    <location>
        <begin position="101"/>
        <end position="154"/>
    </location>
</feature>
<dbReference type="eggNOG" id="arCOG01210">
    <property type="taxonomic scope" value="Archaea"/>
</dbReference>
<dbReference type="InParanoid" id="L0HF79"/>
<dbReference type="InterPro" id="IPR036390">
    <property type="entry name" value="WH_DNA-bd_sf"/>
</dbReference>
<evidence type="ECO:0000313" key="2">
    <source>
        <dbReference type="EMBL" id="AGB03397.1"/>
    </source>
</evidence>
<sequence>MDQPFGGLLGDTCETRLLQFLLPMYGIEFEMAELVEESGLTRQSIAKAIRKFSDRDMIQVRKNGRTPLYSINEDSPLVKRLEAFDNSLIESMLGPEEFSKIRSTERENSKKTTLPVADTTGSGIRYTHDHPGKDAPCIASRPGRYPGKKTIVRQ</sequence>
<evidence type="ECO:0000313" key="3">
    <source>
        <dbReference type="Proteomes" id="UP000010824"/>
    </source>
</evidence>
<feature type="compositionally biased region" description="Basic and acidic residues" evidence="1">
    <location>
        <begin position="101"/>
        <end position="110"/>
    </location>
</feature>
<dbReference type="Gene3D" id="1.10.10.10">
    <property type="entry name" value="Winged helix-like DNA-binding domain superfamily/Winged helix DNA-binding domain"/>
    <property type="match status" value="1"/>
</dbReference>
<reference evidence="3" key="1">
    <citation type="submission" date="2011-12" db="EMBL/GenBank/DDBJ databases">
        <title>Complete sequence of Methanoregula formicicum SMSP.</title>
        <authorList>
            <person name="Lucas S."/>
            <person name="Han J."/>
            <person name="Lapidus A."/>
            <person name="Cheng J.-F."/>
            <person name="Goodwin L."/>
            <person name="Pitluck S."/>
            <person name="Peters L."/>
            <person name="Ovchinnikova G."/>
            <person name="Teshima H."/>
            <person name="Detter J.C."/>
            <person name="Han C."/>
            <person name="Tapia R."/>
            <person name="Land M."/>
            <person name="Hauser L."/>
            <person name="Kyrpides N."/>
            <person name="Ivanova N."/>
            <person name="Pagani I."/>
            <person name="Imachi H."/>
            <person name="Tamaki H."/>
            <person name="Sekiguchi Y."/>
            <person name="Kamagata Y."/>
            <person name="Cadillo-Quiroz H."/>
            <person name="Zinder S."/>
            <person name="Liu W.-T."/>
            <person name="Woyke T."/>
        </authorList>
    </citation>
    <scope>NUCLEOTIDE SEQUENCE [LARGE SCALE GENOMIC DNA]</scope>
    <source>
        <strain evidence="3">DSM 22288 / NBRC 105244 / SMSP</strain>
    </source>
</reference>
<keyword evidence="3" id="KW-1185">Reference proteome</keyword>
<dbReference type="KEGG" id="mfo:Metfor_2395"/>